<proteinExistence type="predicted"/>
<dbReference type="Proteomes" id="UP000708576">
    <property type="component" value="Unassembled WGS sequence"/>
</dbReference>
<reference evidence="3 4" key="1">
    <citation type="journal article" date="2015" name="Int. J. Syst. Evol. Microbiol.">
        <title>Carboxylicivirga linearis sp. nov., isolated from a sea cucumber culture pond.</title>
        <authorList>
            <person name="Wang F.Q."/>
            <person name="Zhou Y.X."/>
            <person name="Lin X.Z."/>
            <person name="Chen G.J."/>
            <person name="Du Z.J."/>
        </authorList>
    </citation>
    <scope>NUCLEOTIDE SEQUENCE [LARGE SCALE GENOMIC DNA]</scope>
    <source>
        <strain evidence="3 4">FB218</strain>
    </source>
</reference>
<dbReference type="InterPro" id="IPR029030">
    <property type="entry name" value="Caspase-like_dom_sf"/>
</dbReference>
<sequence length="1255" mass="140415">MVRIITIGFICFLLTFGLEAQSLKENLIINWNTFDESQSYMSFSNQAGETEEGLPLMLWQYPIENNYVSIDDIEVFVTPKEKQALSSKETLLIKDVDLNSVKLIEKDIVTIRKKKFLEVSIVPLAYDEQLQVYNRITKLQLQINIPDKDSSNSTLKSSINKTVTSNSVLSSGRWIKVSISESGVHKIPYSTLTTWGFSSGQNVKVFGNGGNMLPKSNSTDRYDDLQENAVMHYNNAIYFYAQGPTTWKYDGQRDMFVHQIHDYTDEAYYFLTEDVGVGKTVQTTSDMYDSFTNETDEYDSYTYYELELYNLIHSGRTWYGERIEVGRLQNYDFKFSNLNTEKPLKLLTSVIGRSNTGAILKTFINGSGNPLQEITIPSVDYSTTTGSWANSGIAQSSFYSNGSDVSVGLLFNTSANGAFGNLNYLTLNAKEYLTLNNQLEFRNKDVVGEGNVTRFYLDNTNSNTVLWDITDHIDPVKIELESYGNKKGFTASTDKLKEFIVFDPLASLPQPSMVEEVANQDLHSVSVPDMLIVVHPLFKEQANRLAELHNQNSGLECLIVEPQQIYNEFSSGQPDVSAIRDFARFLYQKDDKFKYLLLFGNGSYDNKSNDEDNTNFILTYQSENSTNITNSYTSDDFFGFLDEGEGGGSIQKYKLDIGIGRFPVNSQEQAKIVVDKIENYLFNPLYSNWKSTLTFVGDDGDNNLHMRQAESLTQKVMNEHPEFDITKIYLDAYKKETNISGGAYPDVNIAIQEALNQGTLIFNYTGHGGENQLAHENILDRTDIEKLTNTNRLPLFVTATCEFSRYDKKDLTEGSAGEKVIVTPNGGGIGLLTTTRVAWSSSNFNLNNNLYNYIFEKDTNGEKLRLGDIIRETKNASSTTINKLNFTLLGDPALRLNYPVNSISIDKINGESDPAKQDTLKALDLIEIEGVIADGNSSMFEDGLVEVKVFDKPVTVATLGNGGMVPFEYELYQNRIYRGDVNVNNDHFSVSFMVPKDIRYNVGNGRISFYGSDANQVEAFGANNNIKVGSITNNPPDDNEGPEITAWLNSEGFKNGDVTGTSPILTAHFFDESGINTSGVGIGHDITLTIDDDRSKSIVLNDYYVSETGDYQRGSLSYQLPTLESGKHVLQLKAWDNVNNSSTIELEFRVEITGELKIDNVQVEPNPVASGETVKVSFDHDAPNSILETTLRLYDLSGRLIDVLKQQNISVGGAVTPFDYKIPSGLQRGVYILHGEFNTDDGQQGVFSKKILVIK</sequence>
<keyword evidence="4" id="KW-1185">Reference proteome</keyword>
<dbReference type="RefSeq" id="WP_212217017.1">
    <property type="nucleotide sequence ID" value="NZ_JAGUCO010000015.1"/>
</dbReference>
<dbReference type="Gene3D" id="3.40.50.10390">
    <property type="entry name" value="Gingipain r, domain 1"/>
    <property type="match status" value="1"/>
</dbReference>
<name>A0ABS5JY20_9BACT</name>
<dbReference type="InterPro" id="IPR001769">
    <property type="entry name" value="Gingipain"/>
</dbReference>
<dbReference type="EMBL" id="JAGUCO010000015">
    <property type="protein sequence ID" value="MBS2099773.1"/>
    <property type="molecule type" value="Genomic_DNA"/>
</dbReference>
<keyword evidence="1" id="KW-0732">Signal</keyword>
<dbReference type="Pfam" id="PF01364">
    <property type="entry name" value="Peptidase_C25"/>
    <property type="match status" value="1"/>
</dbReference>
<organism evidence="3 4">
    <name type="scientific">Carboxylicivirga linearis</name>
    <dbReference type="NCBI Taxonomy" id="1628157"/>
    <lineage>
        <taxon>Bacteria</taxon>
        <taxon>Pseudomonadati</taxon>
        <taxon>Bacteroidota</taxon>
        <taxon>Bacteroidia</taxon>
        <taxon>Marinilabiliales</taxon>
        <taxon>Marinilabiliaceae</taxon>
        <taxon>Carboxylicivirga</taxon>
    </lineage>
</organism>
<accession>A0ABS5JY20</accession>
<dbReference type="CDD" id="cd02258">
    <property type="entry name" value="Peptidase_C25_N"/>
    <property type="match status" value="1"/>
</dbReference>
<dbReference type="SUPFAM" id="SSF52129">
    <property type="entry name" value="Caspase-like"/>
    <property type="match status" value="1"/>
</dbReference>
<feature type="domain" description="Gingipain" evidence="2">
    <location>
        <begin position="530"/>
        <end position="896"/>
    </location>
</feature>
<evidence type="ECO:0000256" key="1">
    <source>
        <dbReference type="ARBA" id="ARBA00022729"/>
    </source>
</evidence>
<protein>
    <submittedName>
        <fullName evidence="3">Type IX secretion system sortase PorU</fullName>
    </submittedName>
</protein>
<evidence type="ECO:0000313" key="3">
    <source>
        <dbReference type="EMBL" id="MBS2099773.1"/>
    </source>
</evidence>
<evidence type="ECO:0000259" key="2">
    <source>
        <dbReference type="Pfam" id="PF01364"/>
    </source>
</evidence>
<dbReference type="InterPro" id="IPR029031">
    <property type="entry name" value="Gingipain_N_sf"/>
</dbReference>
<dbReference type="Gene3D" id="3.40.50.1460">
    <property type="match status" value="1"/>
</dbReference>
<evidence type="ECO:0000313" key="4">
    <source>
        <dbReference type="Proteomes" id="UP000708576"/>
    </source>
</evidence>
<gene>
    <name evidence="3" type="primary">porU</name>
    <name evidence="3" type="ORF">KEM10_15900</name>
</gene>
<dbReference type="NCBIfam" id="NF033707">
    <property type="entry name" value="T9SS_sortase"/>
    <property type="match status" value="1"/>
</dbReference>
<comment type="caution">
    <text evidence="3">The sequence shown here is derived from an EMBL/GenBank/DDBJ whole genome shotgun (WGS) entry which is preliminary data.</text>
</comment>